<reference evidence="3" key="1">
    <citation type="journal article" date="2019" name="Int. J. Syst. Evol. Microbiol.">
        <title>The Global Catalogue of Microorganisms (GCM) 10K type strain sequencing project: providing services to taxonomists for standard genome sequencing and annotation.</title>
        <authorList>
            <consortium name="The Broad Institute Genomics Platform"/>
            <consortium name="The Broad Institute Genome Sequencing Center for Infectious Disease"/>
            <person name="Wu L."/>
            <person name="Ma J."/>
        </authorList>
    </citation>
    <scope>NUCLEOTIDE SEQUENCE [LARGE SCALE GENOMIC DNA]</scope>
    <source>
        <strain evidence="3">CCUG 56754</strain>
    </source>
</reference>
<keyword evidence="1" id="KW-0812">Transmembrane</keyword>
<evidence type="ECO:0000256" key="1">
    <source>
        <dbReference type="SAM" id="Phobius"/>
    </source>
</evidence>
<protein>
    <recommendedName>
        <fullName evidence="4">DUF5640 domain-containing protein</fullName>
    </recommendedName>
</protein>
<sequence length="118" mass="13546">MKRNVSILLLLIVGIVGVCIFLSSNTPDERDFVQWFEENYDITCHDNDCSVIDKKLEDDGESKETRLVRSEGYYSPGTFTMKMKRLYRGEEDQGDIFSIEVEGFNGNFEVIEESETIG</sequence>
<gene>
    <name evidence="2" type="ORF">ACFQ3N_18695</name>
</gene>
<keyword evidence="3" id="KW-1185">Reference proteome</keyword>
<organism evidence="2 3">
    <name type="scientific">Virgibacillus byunsanensis</name>
    <dbReference type="NCBI Taxonomy" id="570945"/>
    <lineage>
        <taxon>Bacteria</taxon>
        <taxon>Bacillati</taxon>
        <taxon>Bacillota</taxon>
        <taxon>Bacilli</taxon>
        <taxon>Bacillales</taxon>
        <taxon>Bacillaceae</taxon>
        <taxon>Virgibacillus</taxon>
    </lineage>
</organism>
<evidence type="ECO:0000313" key="2">
    <source>
        <dbReference type="EMBL" id="MFD1040409.1"/>
    </source>
</evidence>
<proteinExistence type="predicted"/>
<feature type="transmembrane region" description="Helical" evidence="1">
    <location>
        <begin position="7"/>
        <end position="24"/>
    </location>
</feature>
<comment type="caution">
    <text evidence="2">The sequence shown here is derived from an EMBL/GenBank/DDBJ whole genome shotgun (WGS) entry which is preliminary data.</text>
</comment>
<evidence type="ECO:0008006" key="4">
    <source>
        <dbReference type="Google" id="ProtNLM"/>
    </source>
</evidence>
<keyword evidence="1" id="KW-0472">Membrane</keyword>
<accession>A0ABW3LST4</accession>
<name>A0ABW3LST4_9BACI</name>
<keyword evidence="1" id="KW-1133">Transmembrane helix</keyword>
<evidence type="ECO:0000313" key="3">
    <source>
        <dbReference type="Proteomes" id="UP001597040"/>
    </source>
</evidence>
<dbReference type="RefSeq" id="WP_390364468.1">
    <property type="nucleotide sequence ID" value="NZ_JBHTKJ010000073.1"/>
</dbReference>
<dbReference type="Proteomes" id="UP001597040">
    <property type="component" value="Unassembled WGS sequence"/>
</dbReference>
<dbReference type="EMBL" id="JBHTKJ010000073">
    <property type="protein sequence ID" value="MFD1040409.1"/>
    <property type="molecule type" value="Genomic_DNA"/>
</dbReference>